<proteinExistence type="predicted"/>
<evidence type="ECO:0000313" key="2">
    <source>
        <dbReference type="Proteomes" id="UP000254867"/>
    </source>
</evidence>
<sequence length="48" mass="5695">MAEDEVIERDSEDDDFYTPEEAEELINDILTNPKIKSVLRNEWRSILI</sequence>
<dbReference type="AlphaFoldDB" id="A0A377I1A8"/>
<organism evidence="1 2">
    <name type="scientific">Haemophilus parahaemolyticus</name>
    <dbReference type="NCBI Taxonomy" id="735"/>
    <lineage>
        <taxon>Bacteria</taxon>
        <taxon>Pseudomonadati</taxon>
        <taxon>Pseudomonadota</taxon>
        <taxon>Gammaproteobacteria</taxon>
        <taxon>Pasteurellales</taxon>
        <taxon>Pasteurellaceae</taxon>
        <taxon>Haemophilus</taxon>
    </lineage>
</organism>
<dbReference type="RefSeq" id="WP_181874576.1">
    <property type="nucleotide sequence ID" value="NZ_UGHH01000002.1"/>
</dbReference>
<reference evidence="1 2" key="1">
    <citation type="submission" date="2018-06" db="EMBL/GenBank/DDBJ databases">
        <authorList>
            <consortium name="Pathogen Informatics"/>
            <person name="Doyle S."/>
        </authorList>
    </citation>
    <scope>NUCLEOTIDE SEQUENCE [LARGE SCALE GENOMIC DNA]</scope>
    <source>
        <strain evidence="1 2">NCTC10794</strain>
    </source>
</reference>
<gene>
    <name evidence="1" type="ORF">NCTC10794_01400</name>
</gene>
<protein>
    <submittedName>
        <fullName evidence="1">Uncharacterized protein</fullName>
    </submittedName>
</protein>
<name>A0A377I1A8_HAEPH</name>
<dbReference type="Proteomes" id="UP000254867">
    <property type="component" value="Unassembled WGS sequence"/>
</dbReference>
<dbReference type="EMBL" id="UGHH01000002">
    <property type="protein sequence ID" value="STO64336.1"/>
    <property type="molecule type" value="Genomic_DNA"/>
</dbReference>
<evidence type="ECO:0000313" key="1">
    <source>
        <dbReference type="EMBL" id="STO64336.1"/>
    </source>
</evidence>
<accession>A0A377I1A8</accession>